<name>A0A6A7BQ55_9PLEO</name>
<sequence length="260" mass="29264">MVRRPNMYSHTRDISSETEALPGTSWTSWTSHLTSSDLDSTTSTSTTPPSDNGHAHSHEHHSTTTTGAIDNDGEADDPQFKEMGGCIEALGKRRALQLLFTVPDRFIDFCHFNQTTFFELSDWILANVPSQVGADISVEESLFVFLDVVAQGNPFGEVAYRWDHDLELTQSIFLNILNALNALRSLKDVSPTCPAFQKTRKRWEVARRWTPNRQQQPNGKIRIGYNDEARDGLEISQAQMKGALEALNNFIHEYTEYDGA</sequence>
<dbReference type="AlphaFoldDB" id="A0A6A7BQ55"/>
<dbReference type="OrthoDB" id="3853825at2759"/>
<evidence type="ECO:0000313" key="2">
    <source>
        <dbReference type="EMBL" id="KAF2856709.1"/>
    </source>
</evidence>
<evidence type="ECO:0000256" key="1">
    <source>
        <dbReference type="SAM" id="MobiDB-lite"/>
    </source>
</evidence>
<evidence type="ECO:0000313" key="3">
    <source>
        <dbReference type="Proteomes" id="UP000799423"/>
    </source>
</evidence>
<gene>
    <name evidence="2" type="ORF">T440DRAFT_462951</name>
</gene>
<accession>A0A6A7BQ55</accession>
<reference evidence="2" key="1">
    <citation type="submission" date="2020-01" db="EMBL/GenBank/DDBJ databases">
        <authorList>
            <consortium name="DOE Joint Genome Institute"/>
            <person name="Haridas S."/>
            <person name="Albert R."/>
            <person name="Binder M."/>
            <person name="Bloem J."/>
            <person name="Labutti K."/>
            <person name="Salamov A."/>
            <person name="Andreopoulos B."/>
            <person name="Baker S.E."/>
            <person name="Barry K."/>
            <person name="Bills G."/>
            <person name="Bluhm B.H."/>
            <person name="Cannon C."/>
            <person name="Castanera R."/>
            <person name="Culley D.E."/>
            <person name="Daum C."/>
            <person name="Ezra D."/>
            <person name="Gonzalez J.B."/>
            <person name="Henrissat B."/>
            <person name="Kuo A."/>
            <person name="Liang C."/>
            <person name="Lipzen A."/>
            <person name="Lutzoni F."/>
            <person name="Magnuson J."/>
            <person name="Mondo S."/>
            <person name="Nolan M."/>
            <person name="Ohm R."/>
            <person name="Pangilinan J."/>
            <person name="Park H.-J."/>
            <person name="Ramirez L."/>
            <person name="Alfaro M."/>
            <person name="Sun H."/>
            <person name="Tritt A."/>
            <person name="Yoshinaga Y."/>
            <person name="Zwiers L.-H."/>
            <person name="Turgeon B.G."/>
            <person name="Goodwin S.B."/>
            <person name="Spatafora J.W."/>
            <person name="Crous P.W."/>
            <person name="Grigoriev I.V."/>
        </authorList>
    </citation>
    <scope>NUCLEOTIDE SEQUENCE</scope>
    <source>
        <strain evidence="2">IPT5</strain>
    </source>
</reference>
<feature type="compositionally biased region" description="Basic and acidic residues" evidence="1">
    <location>
        <begin position="53"/>
        <end position="62"/>
    </location>
</feature>
<proteinExistence type="predicted"/>
<dbReference type="EMBL" id="MU006288">
    <property type="protein sequence ID" value="KAF2856709.1"/>
    <property type="molecule type" value="Genomic_DNA"/>
</dbReference>
<feature type="region of interest" description="Disordered" evidence="1">
    <location>
        <begin position="1"/>
        <end position="80"/>
    </location>
</feature>
<protein>
    <submittedName>
        <fullName evidence="2">Uncharacterized protein</fullName>
    </submittedName>
</protein>
<dbReference type="Proteomes" id="UP000799423">
    <property type="component" value="Unassembled WGS sequence"/>
</dbReference>
<feature type="compositionally biased region" description="Low complexity" evidence="1">
    <location>
        <begin position="24"/>
        <end position="50"/>
    </location>
</feature>
<keyword evidence="3" id="KW-1185">Reference proteome</keyword>
<organism evidence="2 3">
    <name type="scientific">Plenodomus tracheiphilus IPT5</name>
    <dbReference type="NCBI Taxonomy" id="1408161"/>
    <lineage>
        <taxon>Eukaryota</taxon>
        <taxon>Fungi</taxon>
        <taxon>Dikarya</taxon>
        <taxon>Ascomycota</taxon>
        <taxon>Pezizomycotina</taxon>
        <taxon>Dothideomycetes</taxon>
        <taxon>Pleosporomycetidae</taxon>
        <taxon>Pleosporales</taxon>
        <taxon>Pleosporineae</taxon>
        <taxon>Leptosphaeriaceae</taxon>
        <taxon>Plenodomus</taxon>
    </lineage>
</organism>